<evidence type="ECO:0000256" key="2">
    <source>
        <dbReference type="SAM" id="MobiDB-lite"/>
    </source>
</evidence>
<dbReference type="InterPro" id="IPR029061">
    <property type="entry name" value="THDP-binding"/>
</dbReference>
<dbReference type="EMBL" id="CH991555">
    <property type="protein sequence ID" value="EDQ88259.1"/>
    <property type="molecule type" value="Genomic_DNA"/>
</dbReference>
<dbReference type="GO" id="GO:0005634">
    <property type="term" value="C:nucleus"/>
    <property type="evidence" value="ECO:0000318"/>
    <property type="project" value="GO_Central"/>
</dbReference>
<dbReference type="GO" id="GO:0005829">
    <property type="term" value="C:cytosol"/>
    <property type="evidence" value="ECO:0000318"/>
    <property type="project" value="GO_Central"/>
</dbReference>
<dbReference type="PROSITE" id="PS50830">
    <property type="entry name" value="TNASE_3"/>
    <property type="match status" value="4"/>
</dbReference>
<dbReference type="SUPFAM" id="SSF50199">
    <property type="entry name" value="Staphylococcal nuclease"/>
    <property type="match status" value="5"/>
</dbReference>
<feature type="domain" description="TNase-like" evidence="4">
    <location>
        <begin position="1122"/>
        <end position="1258"/>
    </location>
</feature>
<dbReference type="FunFam" id="2.40.50.90:FF:000002">
    <property type="entry name" value="Staphylococcal nuclease domain-containing protein"/>
    <property type="match status" value="1"/>
</dbReference>
<evidence type="ECO:0000256" key="1">
    <source>
        <dbReference type="ARBA" id="ARBA00023002"/>
    </source>
</evidence>
<dbReference type="STRING" id="81824.A9V2H8"/>
<dbReference type="Pfam" id="PF00676">
    <property type="entry name" value="E1_dh"/>
    <property type="match status" value="1"/>
</dbReference>
<dbReference type="Pfam" id="PF00565">
    <property type="entry name" value="SNase"/>
    <property type="match status" value="4"/>
</dbReference>
<dbReference type="InterPro" id="IPR002999">
    <property type="entry name" value="Tudor"/>
</dbReference>
<evidence type="ECO:0000259" key="3">
    <source>
        <dbReference type="PROSITE" id="PS50304"/>
    </source>
</evidence>
<evidence type="ECO:0000313" key="6">
    <source>
        <dbReference type="Proteomes" id="UP000001357"/>
    </source>
</evidence>
<dbReference type="RefSeq" id="XP_001746852.1">
    <property type="nucleotide sequence ID" value="XM_001746800.1"/>
</dbReference>
<feature type="domain" description="TNase-like" evidence="4">
    <location>
        <begin position="1272"/>
        <end position="1420"/>
    </location>
</feature>
<dbReference type="InterPro" id="IPR016071">
    <property type="entry name" value="Staphylococal_nuclease_OB-fold"/>
</dbReference>
<dbReference type="PANTHER" id="PTHR12302">
    <property type="entry name" value="EBNA2 BINDING PROTEIN P100"/>
    <property type="match status" value="1"/>
</dbReference>
<dbReference type="CDD" id="cd00175">
    <property type="entry name" value="SNc"/>
    <property type="match status" value="1"/>
</dbReference>
<organism evidence="5 6">
    <name type="scientific">Monosiga brevicollis</name>
    <name type="common">Choanoflagellate</name>
    <dbReference type="NCBI Taxonomy" id="81824"/>
    <lineage>
        <taxon>Eukaryota</taxon>
        <taxon>Choanoflagellata</taxon>
        <taxon>Craspedida</taxon>
        <taxon>Salpingoecidae</taxon>
        <taxon>Monosiga</taxon>
    </lineage>
</organism>
<dbReference type="GO" id="GO:0004518">
    <property type="term" value="F:nuclease activity"/>
    <property type="evidence" value="ECO:0000318"/>
    <property type="project" value="GO_Central"/>
</dbReference>
<reference evidence="5 6" key="1">
    <citation type="journal article" date="2008" name="Nature">
        <title>The genome of the choanoflagellate Monosiga brevicollis and the origin of metazoans.</title>
        <authorList>
            <consortium name="JGI Sequencing"/>
            <person name="King N."/>
            <person name="Westbrook M.J."/>
            <person name="Young S.L."/>
            <person name="Kuo A."/>
            <person name="Abedin M."/>
            <person name="Chapman J."/>
            <person name="Fairclough S."/>
            <person name="Hellsten U."/>
            <person name="Isogai Y."/>
            <person name="Letunic I."/>
            <person name="Marr M."/>
            <person name="Pincus D."/>
            <person name="Putnam N."/>
            <person name="Rokas A."/>
            <person name="Wright K.J."/>
            <person name="Zuzow R."/>
            <person name="Dirks W."/>
            <person name="Good M."/>
            <person name="Goodstein D."/>
            <person name="Lemons D."/>
            <person name="Li W."/>
            <person name="Lyons J.B."/>
            <person name="Morris A."/>
            <person name="Nichols S."/>
            <person name="Richter D.J."/>
            <person name="Salamov A."/>
            <person name="Bork P."/>
            <person name="Lim W.A."/>
            <person name="Manning G."/>
            <person name="Miller W.T."/>
            <person name="McGinnis W."/>
            <person name="Shapiro H."/>
            <person name="Tjian R."/>
            <person name="Grigoriev I.V."/>
            <person name="Rokhsar D."/>
        </authorList>
    </citation>
    <scope>NUCLEOTIDE SEQUENCE [LARGE SCALE GENOMIC DNA]</scope>
    <source>
        <strain evidence="6">MX1 / ATCC 50154</strain>
    </source>
</reference>
<evidence type="ECO:0000313" key="5">
    <source>
        <dbReference type="EMBL" id="EDQ88259.1"/>
    </source>
</evidence>
<dbReference type="InterPro" id="IPR035437">
    <property type="entry name" value="SNase_OB-fold_sf"/>
</dbReference>
<dbReference type="InterPro" id="IPR001017">
    <property type="entry name" value="DH_E1"/>
</dbReference>
<dbReference type="SMART" id="SM00318">
    <property type="entry name" value="SNc"/>
    <property type="match status" value="4"/>
</dbReference>
<proteinExistence type="predicted"/>
<evidence type="ECO:0000259" key="4">
    <source>
        <dbReference type="PROSITE" id="PS50830"/>
    </source>
</evidence>
<sequence>MASSPRDVRPARQATYVNRRASKQAWCCVSGQRKVKSFSFGCCDAHSTHINTDGAFVPSRDRTAKAPTLATDTEARQQYQARPLLPTAISRPGMLHHICSQAGALVALTAREPLLSPDAHLHTSQAQHAAVTQGTRTTPACMRLLVAILRFEPTVASCTALRCRWIFRPLRVWRGRIRLNTPSALRLNCTRRTFMPSEERPQATHVSSLCSRQADHLCTTSHEACSPLICLFLLWCNRLTETLHDDKHHLQQLHLAALHTRAQQLTGRQAASGFSRNVDTARLHPQNRNANGELNTTYREEANFASMAAVAMRAAALQRGAAFGLQRCQPVLVRHTTPLLCAFYRDRLQFKTLIQPCINDDLRLAELMLWFRERGHMVAELDPLLRLKRGVFRTERSQGEPERDSFDVESLLGWVELPGKKDQVNQKWTLPELFEHLADSYSGTLCAQEGLQSRYHVGDVKYHLGQEATFAFNRVDRKRVNPQNDYDPGQVEYVNLRLFPNPSHLEAIAPVIEGYTHAQQDIIRDDRRRKVMSILVHGDAAFSGLGSVYETMQLSQLEAFSTGGTIHVVINNQVGYTTPPAEAFSSGHATDIAKVAKAPIFHVNADDPEAVCEACFLAAEWRSEFASDVVVDIVGYRRFGHNEQDDPHATLPLTYQRIAKHPPVLQQYLDHCMNEKAVTMAQMERWHRGIKRRFDEDQARAATGFYLQKPLEFARDTVAKSGILSTRRTAQELTGLPIETLQFVGQAACDLSEAELKLHPNIQNMMRKRLKMVENANSRVDWAMAEALAIGTLSLHRDTGPAADIDQDVDPRKAALKGLNKGHHQNSSRMSLDRRKCHSYVRLANISPGGQDPVEIWNTPLNEFACLGFEYGASLSYEGPDHSSARMERFLQMMNDDPDFIPVRVKIETVTITGARISISGTGANFALSNFFVMPFMVIRVGIRTRAGSLNRHSKHSGTTRKRSANMFILNCSTPAQYFHALRRQLSAPRLGRRPNKSGEVQLDEPFAWEAREFLRKKLVGKQVTFTVDYTVPSGREYGTILLEPGTVREENVSHSLLGAGLAKLRDNARGEGEDWETMLTRQREAQEAKRGVWADDAASHVRNVEWNIENPRALVDSLKQKPVKAVIEQVRDGCTVRVMTLPDFKYLTIMLTGIKTPGFKRNAEGGEVPEPFALEAKFYVESRLLQREVEVILEGVSNNNFLGTVLHPQGGNISLHLLKDGFASVVDWSIGNVTQQRDTYRANQKFAQQRHLRLWKTWTPPAVSAIPEAEREFKATVEEIINAESLVIRTQKGSQRIHLASVRSPRPPAKGEGESRGRAPRLWEIPHAYEGREFLRKKLIGKKVDVHLDYIQPANNGYPEKHCCSVVVDKVNVGEALVSKGYATVLRYKADDDQRASGYDNLMAAETRAIKNKRGVHSTGEATPLRITEVSNKQLADRFLPGLQRAGRATGVVEHVVAGSRLRVMVPKDNCIASVVLAGVSCPRTGRDGAPDEPFAKEATEFTRKFCLQHDIEFEVEDTDKGGNMASHVYCKNLNLSQALLERGLAKLHPSVDRFKHAAQYKAAETAARDARKGVWANYDPAAEAAAEAARNSAPAPEVQERKTNYKPVVVTEIVDSISMYVQNEDTASLGDVMSKLKALDMEPPQNFPIKKNQMIAAQFSQDMAWYRARVLQVNGDDVEVGFLLLSVLGRDRRSVHGLLRAVLPRSPSLPVPQVQYVDFGNSESVSKKDCAPLPAGCNALAPQAQLVKLAFLKPVPEDWRNECCQVLRDLVLNKKVLCNTEYTEEGVPCVTLKDGQSDADLTTELVTAGYGIVAPRREPAFRSIIQTLMTQMNAAKSSRAAIWVYGDITEDEPF</sequence>
<dbReference type="KEGG" id="mbr:MONBRDRAFT_9233"/>
<feature type="domain" description="TNase-like" evidence="4">
    <location>
        <begin position="986"/>
        <end position="1096"/>
    </location>
</feature>
<name>A9V2H8_MONBE</name>
<dbReference type="InParanoid" id="A9V2H8"/>
<protein>
    <submittedName>
        <fullName evidence="5">Uncharacterized protein</fullName>
    </submittedName>
</protein>
<dbReference type="Gene3D" id="3.40.50.11610">
    <property type="entry name" value="Multifunctional 2-oxoglutarate metabolism enzyme, C-terminal domain"/>
    <property type="match status" value="1"/>
</dbReference>
<feature type="domain" description="Tudor" evidence="3">
    <location>
        <begin position="1650"/>
        <end position="1742"/>
    </location>
</feature>
<dbReference type="FunFam" id="2.40.50.90:FF:000037">
    <property type="entry name" value="Tudor staphylococcal nuclease"/>
    <property type="match status" value="1"/>
</dbReference>
<keyword evidence="6" id="KW-1185">Reference proteome</keyword>
<dbReference type="FunFam" id="3.40.50.970:FF:000154">
    <property type="entry name" value="Predicted protein"/>
    <property type="match status" value="1"/>
</dbReference>
<dbReference type="GO" id="GO:0003723">
    <property type="term" value="F:RNA binding"/>
    <property type="evidence" value="ECO:0000318"/>
    <property type="project" value="GO_Central"/>
</dbReference>
<dbReference type="InterPro" id="IPR042179">
    <property type="entry name" value="KGD_C_sf"/>
</dbReference>
<dbReference type="eggNOG" id="KOG0450">
    <property type="taxonomic scope" value="Eukaryota"/>
</dbReference>
<dbReference type="GO" id="GO:0006402">
    <property type="term" value="P:mRNA catabolic process"/>
    <property type="evidence" value="ECO:0000318"/>
    <property type="project" value="GO_Central"/>
</dbReference>
<dbReference type="GeneID" id="5892037"/>
<dbReference type="Gene3D" id="3.40.50.12470">
    <property type="match status" value="1"/>
</dbReference>
<keyword evidence="1" id="KW-0560">Oxidoreductase</keyword>
<accession>A9V2H8</accession>
<dbReference type="PROSITE" id="PS50304">
    <property type="entry name" value="TUDOR"/>
    <property type="match status" value="1"/>
</dbReference>
<dbReference type="PANTHER" id="PTHR12302:SF2">
    <property type="entry name" value="STAPHYLOCOCCAL NUCLEASE DOMAIN-CONTAINING PROTEIN 1"/>
    <property type="match status" value="1"/>
</dbReference>
<dbReference type="Proteomes" id="UP000001357">
    <property type="component" value="Unassembled WGS sequence"/>
</dbReference>
<gene>
    <name evidence="5" type="ORF">MONBRDRAFT_9233</name>
</gene>
<dbReference type="Gene3D" id="3.40.50.970">
    <property type="match status" value="1"/>
</dbReference>
<feature type="region of interest" description="Disordered" evidence="2">
    <location>
        <begin position="1298"/>
        <end position="1319"/>
    </location>
</feature>
<dbReference type="Gene3D" id="2.30.30.140">
    <property type="match status" value="1"/>
</dbReference>
<dbReference type="eggNOG" id="KOG2039">
    <property type="taxonomic scope" value="Eukaryota"/>
</dbReference>
<feature type="domain" description="TNase-like" evidence="4">
    <location>
        <begin position="1448"/>
        <end position="1579"/>
    </location>
</feature>
<dbReference type="GO" id="GO:0016624">
    <property type="term" value="F:oxidoreductase activity, acting on the aldehyde or oxo group of donors, disulfide as acceptor"/>
    <property type="evidence" value="ECO:0007669"/>
    <property type="project" value="InterPro"/>
</dbReference>
<dbReference type="Pfam" id="PF00567">
    <property type="entry name" value="TUDOR"/>
    <property type="match status" value="1"/>
</dbReference>
<dbReference type="SUPFAM" id="SSF52518">
    <property type="entry name" value="Thiamin diphosphate-binding fold (THDP-binding)"/>
    <property type="match status" value="1"/>
</dbReference>
<dbReference type="Gene3D" id="2.40.50.90">
    <property type="match status" value="6"/>
</dbReference>